<dbReference type="InterPro" id="IPR014710">
    <property type="entry name" value="RmlC-like_jellyroll"/>
</dbReference>
<dbReference type="InterPro" id="IPR018490">
    <property type="entry name" value="cNMP-bd_dom_sf"/>
</dbReference>
<dbReference type="OrthoDB" id="9786503at2"/>
<feature type="domain" description="Cyclic nucleotide-binding" evidence="3">
    <location>
        <begin position="24"/>
        <end position="132"/>
    </location>
</feature>
<dbReference type="Pfam" id="PF00027">
    <property type="entry name" value="cNMP_binding"/>
    <property type="match status" value="1"/>
</dbReference>
<dbReference type="SUPFAM" id="SSF51206">
    <property type="entry name" value="cAMP-binding domain-like"/>
    <property type="match status" value="1"/>
</dbReference>
<dbReference type="SMART" id="SM00100">
    <property type="entry name" value="cNMP"/>
    <property type="match status" value="1"/>
</dbReference>
<dbReference type="InterPro" id="IPR000595">
    <property type="entry name" value="cNMP-bd_dom"/>
</dbReference>
<name>D6TVT5_KTERA</name>
<organism evidence="4 5">
    <name type="scientific">Ktedonobacter racemifer DSM 44963</name>
    <dbReference type="NCBI Taxonomy" id="485913"/>
    <lineage>
        <taxon>Bacteria</taxon>
        <taxon>Bacillati</taxon>
        <taxon>Chloroflexota</taxon>
        <taxon>Ktedonobacteria</taxon>
        <taxon>Ktedonobacterales</taxon>
        <taxon>Ktedonobacteraceae</taxon>
        <taxon>Ktedonobacter</taxon>
    </lineage>
</organism>
<dbReference type="EMBL" id="ADVG01000003">
    <property type="protein sequence ID" value="EFH84318.1"/>
    <property type="molecule type" value="Genomic_DNA"/>
</dbReference>
<dbReference type="CDD" id="cd00038">
    <property type="entry name" value="CAP_ED"/>
    <property type="match status" value="1"/>
</dbReference>
<keyword evidence="5" id="KW-1185">Reference proteome</keyword>
<dbReference type="InterPro" id="IPR023753">
    <property type="entry name" value="FAD/NAD-binding_dom"/>
</dbReference>
<dbReference type="InterPro" id="IPR036188">
    <property type="entry name" value="FAD/NAD-bd_sf"/>
</dbReference>
<dbReference type="PRINTS" id="PR00368">
    <property type="entry name" value="FADPNR"/>
</dbReference>
<protein>
    <submittedName>
        <fullName evidence="4">Cyclic nucleotide-binding protein</fullName>
    </submittedName>
</protein>
<gene>
    <name evidence="4" type="ORF">Krac_5346</name>
</gene>
<dbReference type="PRINTS" id="PR00469">
    <property type="entry name" value="PNDRDTASEII"/>
</dbReference>
<evidence type="ECO:0000256" key="1">
    <source>
        <dbReference type="ARBA" id="ARBA00022630"/>
    </source>
</evidence>
<dbReference type="SUPFAM" id="SSF51905">
    <property type="entry name" value="FAD/NAD(P)-binding domain"/>
    <property type="match status" value="1"/>
</dbReference>
<sequence length="552" mass="58398">MSYRPPLADDSVASPTLDDSELAILGALGTRQSVAAGEYLYREGDTTYDFYVILSGTVEIVVRSDGEERIVARHGPGRFLGELNLLTGQRVYLSARVTQPGEVIVVPRAALQHVIATNPGLSDTILAAFLVRRSILLSGASGAIRVVGSRFSPESLRIREFLARNRIPHEWLDPDRDAAVDRLLREFSVTPGELPVVIASGSVLRRPTPGGLAEYLGLTINSLPERCFDLVVVGAGPAGLAAAVYGASEGLRTLVVEMAVVGGQAGTSSLIENYLGFPTGISGGDLTQRAFVQAEKFGAHLTSPCLASSLREEAGHLVVRLSDGTDVACRAVIVASGVRYRRLDATRLADFEGNGVYYAATEMEARLCAGSPVVVAGGGNSAGQAALFLAAAGSPITIVIRGHDLNASMSRYLVDRIEADARINVRTNTKIASLEGDQTLTSIRVTTVGGDVVLPCSALFSFIGADPATDWLTGCAALDEHGFVLTDRSLGEEHLDERWEALGRRPLPFETSYPGLFAVGDVRAGSIKRVAAAVGEGSASVRSVHEYLAFAH</sequence>
<evidence type="ECO:0000313" key="5">
    <source>
        <dbReference type="Proteomes" id="UP000004508"/>
    </source>
</evidence>
<evidence type="ECO:0000313" key="4">
    <source>
        <dbReference type="EMBL" id="EFH84318.1"/>
    </source>
</evidence>
<dbReference type="AlphaFoldDB" id="D6TVT5"/>
<proteinExistence type="predicted"/>
<comment type="caution">
    <text evidence="4">The sequence shown here is derived from an EMBL/GenBank/DDBJ whole genome shotgun (WGS) entry which is preliminary data.</text>
</comment>
<dbReference type="eggNOG" id="COG0492">
    <property type="taxonomic scope" value="Bacteria"/>
</dbReference>
<dbReference type="InterPro" id="IPR050097">
    <property type="entry name" value="Ferredoxin-NADP_redctase_2"/>
</dbReference>
<keyword evidence="2" id="KW-0560">Oxidoreductase</keyword>
<dbReference type="GO" id="GO:0016491">
    <property type="term" value="F:oxidoreductase activity"/>
    <property type="evidence" value="ECO:0007669"/>
    <property type="project" value="UniProtKB-KW"/>
</dbReference>
<accession>D6TVT5</accession>
<dbReference type="InParanoid" id="D6TVT5"/>
<keyword evidence="1" id="KW-0285">Flavoprotein</keyword>
<evidence type="ECO:0000256" key="2">
    <source>
        <dbReference type="ARBA" id="ARBA00023002"/>
    </source>
</evidence>
<dbReference type="Pfam" id="PF07992">
    <property type="entry name" value="Pyr_redox_2"/>
    <property type="match status" value="1"/>
</dbReference>
<dbReference type="PROSITE" id="PS50042">
    <property type="entry name" value="CNMP_BINDING_3"/>
    <property type="match status" value="1"/>
</dbReference>
<dbReference type="Gene3D" id="3.50.50.60">
    <property type="entry name" value="FAD/NAD(P)-binding domain"/>
    <property type="match status" value="2"/>
</dbReference>
<dbReference type="PANTHER" id="PTHR48105">
    <property type="entry name" value="THIOREDOXIN REDUCTASE 1-RELATED-RELATED"/>
    <property type="match status" value="1"/>
</dbReference>
<dbReference type="Proteomes" id="UP000004508">
    <property type="component" value="Unassembled WGS sequence"/>
</dbReference>
<evidence type="ECO:0000259" key="3">
    <source>
        <dbReference type="PROSITE" id="PS50042"/>
    </source>
</evidence>
<reference evidence="4 5" key="1">
    <citation type="journal article" date="2011" name="Stand. Genomic Sci.">
        <title>Non-contiguous finished genome sequence and contextual data of the filamentous soil bacterium Ktedonobacter racemifer type strain (SOSP1-21).</title>
        <authorList>
            <person name="Chang Y.J."/>
            <person name="Land M."/>
            <person name="Hauser L."/>
            <person name="Chertkov O."/>
            <person name="Del Rio T.G."/>
            <person name="Nolan M."/>
            <person name="Copeland A."/>
            <person name="Tice H."/>
            <person name="Cheng J.F."/>
            <person name="Lucas S."/>
            <person name="Han C."/>
            <person name="Goodwin L."/>
            <person name="Pitluck S."/>
            <person name="Ivanova N."/>
            <person name="Ovchinikova G."/>
            <person name="Pati A."/>
            <person name="Chen A."/>
            <person name="Palaniappan K."/>
            <person name="Mavromatis K."/>
            <person name="Liolios K."/>
            <person name="Brettin T."/>
            <person name="Fiebig A."/>
            <person name="Rohde M."/>
            <person name="Abt B."/>
            <person name="Goker M."/>
            <person name="Detter J.C."/>
            <person name="Woyke T."/>
            <person name="Bristow J."/>
            <person name="Eisen J.A."/>
            <person name="Markowitz V."/>
            <person name="Hugenholtz P."/>
            <person name="Kyrpides N.C."/>
            <person name="Klenk H.P."/>
            <person name="Lapidus A."/>
        </authorList>
    </citation>
    <scope>NUCLEOTIDE SEQUENCE [LARGE SCALE GENOMIC DNA]</scope>
    <source>
        <strain evidence="5">DSM 44963</strain>
    </source>
</reference>
<dbReference type="Gene3D" id="2.60.120.10">
    <property type="entry name" value="Jelly Rolls"/>
    <property type="match status" value="1"/>
</dbReference>
<dbReference type="STRING" id="485913.Krac_5346"/>
<dbReference type="RefSeq" id="WP_007915748.1">
    <property type="nucleotide sequence ID" value="NZ_ADVG01000003.1"/>
</dbReference>